<protein>
    <recommendedName>
        <fullName evidence="4">Transmembrane protein</fullName>
    </recommendedName>
</protein>
<dbReference type="EMBL" id="BJWL01000010">
    <property type="protein sequence ID" value="GFY95173.1"/>
    <property type="molecule type" value="Genomic_DNA"/>
</dbReference>
<name>A0A7J0F990_9ERIC</name>
<dbReference type="Proteomes" id="UP000585474">
    <property type="component" value="Unassembled WGS sequence"/>
</dbReference>
<evidence type="ECO:0000313" key="3">
    <source>
        <dbReference type="Proteomes" id="UP000585474"/>
    </source>
</evidence>
<keyword evidence="1" id="KW-1133">Transmembrane helix</keyword>
<keyword evidence="1" id="KW-0472">Membrane</keyword>
<accession>A0A7J0F990</accession>
<feature type="transmembrane region" description="Helical" evidence="1">
    <location>
        <begin position="20"/>
        <end position="39"/>
    </location>
</feature>
<dbReference type="AlphaFoldDB" id="A0A7J0F990"/>
<reference evidence="2 3" key="1">
    <citation type="submission" date="2019-07" db="EMBL/GenBank/DDBJ databases">
        <title>De Novo Assembly of kiwifruit Actinidia rufa.</title>
        <authorList>
            <person name="Sugita-Konishi S."/>
            <person name="Sato K."/>
            <person name="Mori E."/>
            <person name="Abe Y."/>
            <person name="Kisaki G."/>
            <person name="Hamano K."/>
            <person name="Suezawa K."/>
            <person name="Otani M."/>
            <person name="Fukuda T."/>
            <person name="Manabe T."/>
            <person name="Gomi K."/>
            <person name="Tabuchi M."/>
            <person name="Akimitsu K."/>
            <person name="Kataoka I."/>
        </authorList>
    </citation>
    <scope>NUCLEOTIDE SEQUENCE [LARGE SCALE GENOMIC DNA]</scope>
    <source>
        <strain evidence="3">cv. Fuchu</strain>
    </source>
</reference>
<keyword evidence="1" id="KW-0812">Transmembrane</keyword>
<organism evidence="2 3">
    <name type="scientific">Actinidia rufa</name>
    <dbReference type="NCBI Taxonomy" id="165716"/>
    <lineage>
        <taxon>Eukaryota</taxon>
        <taxon>Viridiplantae</taxon>
        <taxon>Streptophyta</taxon>
        <taxon>Embryophyta</taxon>
        <taxon>Tracheophyta</taxon>
        <taxon>Spermatophyta</taxon>
        <taxon>Magnoliopsida</taxon>
        <taxon>eudicotyledons</taxon>
        <taxon>Gunneridae</taxon>
        <taxon>Pentapetalae</taxon>
        <taxon>asterids</taxon>
        <taxon>Ericales</taxon>
        <taxon>Actinidiaceae</taxon>
        <taxon>Actinidia</taxon>
    </lineage>
</organism>
<evidence type="ECO:0000256" key="1">
    <source>
        <dbReference type="SAM" id="Phobius"/>
    </source>
</evidence>
<comment type="caution">
    <text evidence="2">The sequence shown here is derived from an EMBL/GenBank/DDBJ whole genome shotgun (WGS) entry which is preliminary data.</text>
</comment>
<evidence type="ECO:0000313" key="2">
    <source>
        <dbReference type="EMBL" id="GFY95173.1"/>
    </source>
</evidence>
<sequence length="160" mass="16739">MADGRPITISQPLSSLPSSLLPVVALAAAILVGLAMLTVTGSQLKKKGSNSGRGSLVPLGAVMGVKKNLARDRGGDGDKKIFRGSRIVTPTSGPALPRPIAIPNLVSFVATPVNHLPFVIRRQLSPSQTIVCYCRNLPSSITIEITSLHSLSHTTSPSRV</sequence>
<keyword evidence="3" id="KW-1185">Reference proteome</keyword>
<gene>
    <name evidence="2" type="ORF">Acr_10g0005580</name>
</gene>
<proteinExistence type="predicted"/>
<evidence type="ECO:0008006" key="4">
    <source>
        <dbReference type="Google" id="ProtNLM"/>
    </source>
</evidence>